<name>A0A6G7VJA8_9RHOB</name>
<feature type="domain" description="Nudix hydrolase" evidence="7">
    <location>
        <begin position="45"/>
        <end position="181"/>
    </location>
</feature>
<keyword evidence="9" id="KW-1185">Reference proteome</keyword>
<comment type="cofactor">
    <cofactor evidence="1">
        <name>Mn(2+)</name>
        <dbReference type="ChEBI" id="CHEBI:29035"/>
    </cofactor>
</comment>
<dbReference type="KEGG" id="mon:G8E03_04150"/>
<evidence type="ECO:0000256" key="4">
    <source>
        <dbReference type="ARBA" id="ARBA00022801"/>
    </source>
</evidence>
<dbReference type="AlphaFoldDB" id="A0A6G7VJA8"/>
<evidence type="ECO:0000256" key="3">
    <source>
        <dbReference type="ARBA" id="ARBA00022723"/>
    </source>
</evidence>
<comment type="cofactor">
    <cofactor evidence="2">
        <name>Mg(2+)</name>
        <dbReference type="ChEBI" id="CHEBI:18420"/>
    </cofactor>
</comment>
<dbReference type="Pfam" id="PF00293">
    <property type="entry name" value="NUDIX"/>
    <property type="match status" value="1"/>
</dbReference>
<keyword evidence="5" id="KW-0460">Magnesium</keyword>
<evidence type="ECO:0000256" key="1">
    <source>
        <dbReference type="ARBA" id="ARBA00001936"/>
    </source>
</evidence>
<accession>A0A6G7VJA8</accession>
<organism evidence="8 9">
    <name type="scientific">Pontivivens nitratireducens</name>
    <dbReference type="NCBI Taxonomy" id="2758038"/>
    <lineage>
        <taxon>Bacteria</taxon>
        <taxon>Pseudomonadati</taxon>
        <taxon>Pseudomonadota</taxon>
        <taxon>Alphaproteobacteria</taxon>
        <taxon>Rhodobacterales</taxon>
        <taxon>Paracoccaceae</taxon>
        <taxon>Pontivivens</taxon>
    </lineage>
</organism>
<dbReference type="GO" id="GO:0010945">
    <property type="term" value="F:coenzyme A diphosphatase activity"/>
    <property type="evidence" value="ECO:0007669"/>
    <property type="project" value="InterPro"/>
</dbReference>
<evidence type="ECO:0000256" key="2">
    <source>
        <dbReference type="ARBA" id="ARBA00001946"/>
    </source>
</evidence>
<sequence length="210" mass="23084">MEQADQANRDLEQVRRALARGIPAGSSDFDLNAQFRAALPEGRTLRPAAVLCPLVVRGGRVRVILTRRSSQLRHHPGQVAFPGGKVDAGDDGPLAAALREASEEIGLAPSQVELFGELPQHETVTGFRMHPYIGLVAPDFTPRSDPGEVEEVFEVPLAHLVDPARCQVHTRQWRGHVRSYYAMPYGPYYIWGATARILKALSDMVNATDI</sequence>
<dbReference type="NCBIfam" id="NF007980">
    <property type="entry name" value="PRK10707.1"/>
    <property type="match status" value="1"/>
</dbReference>
<dbReference type="EMBL" id="CP049811">
    <property type="protein sequence ID" value="QIK40022.1"/>
    <property type="molecule type" value="Genomic_DNA"/>
</dbReference>
<dbReference type="Gene3D" id="3.90.79.10">
    <property type="entry name" value="Nucleoside Triphosphate Pyrophosphohydrolase"/>
    <property type="match status" value="1"/>
</dbReference>
<dbReference type="CDD" id="cd03426">
    <property type="entry name" value="NUDIX_CoAse_Nudt7"/>
    <property type="match status" value="1"/>
</dbReference>
<gene>
    <name evidence="8" type="ORF">G8E03_04150</name>
</gene>
<protein>
    <submittedName>
        <fullName evidence="8">CoA pyrophosphatase</fullName>
    </submittedName>
</protein>
<dbReference type="SUPFAM" id="SSF55811">
    <property type="entry name" value="Nudix"/>
    <property type="match status" value="1"/>
</dbReference>
<keyword evidence="4" id="KW-0378">Hydrolase</keyword>
<keyword evidence="3" id="KW-0479">Metal-binding</keyword>
<keyword evidence="6" id="KW-0464">Manganese</keyword>
<evidence type="ECO:0000256" key="5">
    <source>
        <dbReference type="ARBA" id="ARBA00022842"/>
    </source>
</evidence>
<evidence type="ECO:0000313" key="8">
    <source>
        <dbReference type="EMBL" id="QIK40022.1"/>
    </source>
</evidence>
<dbReference type="GO" id="GO:0046872">
    <property type="term" value="F:metal ion binding"/>
    <property type="evidence" value="ECO:0007669"/>
    <property type="project" value="UniProtKB-KW"/>
</dbReference>
<dbReference type="InterPro" id="IPR015797">
    <property type="entry name" value="NUDIX_hydrolase-like_dom_sf"/>
</dbReference>
<evidence type="ECO:0000256" key="6">
    <source>
        <dbReference type="ARBA" id="ARBA00023211"/>
    </source>
</evidence>
<proteinExistence type="predicted"/>
<dbReference type="PANTHER" id="PTHR12992">
    <property type="entry name" value="NUDIX HYDROLASE"/>
    <property type="match status" value="1"/>
</dbReference>
<reference evidence="8 9" key="1">
    <citation type="submission" date="2020-03" db="EMBL/GenBank/DDBJ databases">
        <title>Complete genome sequence of Monaibacterium sp. ALG8 with diverse plasmids.</title>
        <authorList>
            <person name="Sun C."/>
        </authorList>
    </citation>
    <scope>NUCLEOTIDE SEQUENCE [LARGE SCALE GENOMIC DNA]</scope>
    <source>
        <strain evidence="8 9">ALG8</strain>
    </source>
</reference>
<evidence type="ECO:0000259" key="7">
    <source>
        <dbReference type="PROSITE" id="PS51462"/>
    </source>
</evidence>
<dbReference type="InterPro" id="IPR000086">
    <property type="entry name" value="NUDIX_hydrolase_dom"/>
</dbReference>
<dbReference type="PANTHER" id="PTHR12992:SF11">
    <property type="entry name" value="MITOCHONDRIAL COENZYME A DIPHOSPHATASE NUDT8"/>
    <property type="match status" value="1"/>
</dbReference>
<dbReference type="PROSITE" id="PS51462">
    <property type="entry name" value="NUDIX"/>
    <property type="match status" value="1"/>
</dbReference>
<evidence type="ECO:0000313" key="9">
    <source>
        <dbReference type="Proteomes" id="UP000500791"/>
    </source>
</evidence>
<dbReference type="RefSeq" id="WP_166188980.1">
    <property type="nucleotide sequence ID" value="NZ_CP049811.1"/>
</dbReference>
<dbReference type="Proteomes" id="UP000500791">
    <property type="component" value="Chromosome"/>
</dbReference>
<dbReference type="InterPro" id="IPR045121">
    <property type="entry name" value="CoAse"/>
</dbReference>